<sequence>MRRTFWNNNCPKEKVDLVLEKTIKQDNTYSTSITFFQHYILIPLTTTHNSNASCTPNSSHHTIYPYPGCHIREPNYHHGWKYTCIRSIKTSLCNIIKTTPYTQEWVKKFNSTYLPKSSLLLNKLLHLICLTSYNNYLNLFSTTPTLYNINNSIDSLSTTIHSSVSYTFDFDFSFISKCLLVSPFYVNQFKNSLITFSSYRSFNFFTDGSLSHIGTPECRYSFGWIQVAPNTPRLQFQECSCFSPSSTHAEIFSILTVLLSIPSNSSRCSEKRSHSNKSSFISAQLATFVWNGMASITKNIRKFCNMPTAAAEFTRLMNSSSYAPITDSILANLIDWDLTSKWIKCNPLDSPISWKLSAIQSYKVKSATFHLPTLDK</sequence>
<proteinExistence type="predicted"/>
<name>A0A8H3R1Z8_9GLOM</name>
<organism evidence="1 2">
    <name type="scientific">Rhizophagus clarus</name>
    <dbReference type="NCBI Taxonomy" id="94130"/>
    <lineage>
        <taxon>Eukaryota</taxon>
        <taxon>Fungi</taxon>
        <taxon>Fungi incertae sedis</taxon>
        <taxon>Mucoromycota</taxon>
        <taxon>Glomeromycotina</taxon>
        <taxon>Glomeromycetes</taxon>
        <taxon>Glomerales</taxon>
        <taxon>Glomeraceae</taxon>
        <taxon>Rhizophagus</taxon>
    </lineage>
</organism>
<protein>
    <submittedName>
        <fullName evidence="1">Uncharacterized protein</fullName>
    </submittedName>
</protein>
<dbReference type="AlphaFoldDB" id="A0A8H3R1Z8"/>
<evidence type="ECO:0000313" key="1">
    <source>
        <dbReference type="EMBL" id="GET00417.1"/>
    </source>
</evidence>
<dbReference type="Proteomes" id="UP000615446">
    <property type="component" value="Unassembled WGS sequence"/>
</dbReference>
<reference evidence="1" key="1">
    <citation type="submission" date="2019-10" db="EMBL/GenBank/DDBJ databases">
        <title>Conservation and host-specific expression of non-tandemly repeated heterogenous ribosome RNA gene in arbuscular mycorrhizal fungi.</title>
        <authorList>
            <person name="Maeda T."/>
            <person name="Kobayashi Y."/>
            <person name="Nakagawa T."/>
            <person name="Ezawa T."/>
            <person name="Yamaguchi K."/>
            <person name="Bino T."/>
            <person name="Nishimoto Y."/>
            <person name="Shigenobu S."/>
            <person name="Kawaguchi M."/>
        </authorList>
    </citation>
    <scope>NUCLEOTIDE SEQUENCE</scope>
    <source>
        <strain evidence="1">HR1</strain>
    </source>
</reference>
<comment type="caution">
    <text evidence="1">The sequence shown here is derived from an EMBL/GenBank/DDBJ whole genome shotgun (WGS) entry which is preliminary data.</text>
</comment>
<gene>
    <name evidence="1" type="ORF">RCL2_002687200</name>
</gene>
<accession>A0A8H3R1Z8</accession>
<evidence type="ECO:0000313" key="2">
    <source>
        <dbReference type="Proteomes" id="UP000615446"/>
    </source>
</evidence>
<dbReference type="EMBL" id="BLAL01000285">
    <property type="protein sequence ID" value="GET00417.1"/>
    <property type="molecule type" value="Genomic_DNA"/>
</dbReference>